<organism evidence="1 2">
    <name type="scientific">Nitratidesulfovibrio oxamicus</name>
    <dbReference type="NCBI Taxonomy" id="32016"/>
    <lineage>
        <taxon>Bacteria</taxon>
        <taxon>Pseudomonadati</taxon>
        <taxon>Thermodesulfobacteriota</taxon>
        <taxon>Desulfovibrionia</taxon>
        <taxon>Desulfovibrionales</taxon>
        <taxon>Desulfovibrionaceae</taxon>
        <taxon>Nitratidesulfovibrio</taxon>
    </lineage>
</organism>
<dbReference type="Gene3D" id="1.25.40.10">
    <property type="entry name" value="Tetratricopeptide repeat domain"/>
    <property type="match status" value="1"/>
</dbReference>
<protein>
    <submittedName>
        <fullName evidence="1">CesD/SycD/LcrH family type III secretion system chaperone</fullName>
    </submittedName>
</protein>
<gene>
    <name evidence="1" type="ORF">FVW20_04725</name>
</gene>
<name>A0ABS0J1P6_9BACT</name>
<dbReference type="PIRSF" id="PIRSF003165">
    <property type="entry name" value="Chaperone_SicA"/>
    <property type="match status" value="1"/>
</dbReference>
<dbReference type="InterPro" id="IPR005415">
    <property type="entry name" value="T3SS_Ca_resp_chp_LcrH/SycD"/>
</dbReference>
<dbReference type="PRINTS" id="PR01595">
    <property type="entry name" value="SYCDCHAPRONE"/>
</dbReference>
<evidence type="ECO:0000313" key="2">
    <source>
        <dbReference type="Proteomes" id="UP001194469"/>
    </source>
</evidence>
<reference evidence="1 2" key="1">
    <citation type="submission" date="2019-08" db="EMBL/GenBank/DDBJ databases">
        <authorList>
            <person name="Luo N."/>
        </authorList>
    </citation>
    <scope>NUCLEOTIDE SEQUENCE [LARGE SCALE GENOMIC DNA]</scope>
    <source>
        <strain evidence="1 2">NCIMB 9442</strain>
    </source>
</reference>
<dbReference type="InterPro" id="IPR016379">
    <property type="entry name" value="T3SS_Ca_resp_chp_LcrH/SycD_sub"/>
</dbReference>
<dbReference type="NCBIfam" id="TIGR02552">
    <property type="entry name" value="LcrH_SycD"/>
    <property type="match status" value="1"/>
</dbReference>
<accession>A0ABS0J1P6</accession>
<dbReference type="RefSeq" id="WP_196608511.1">
    <property type="nucleotide sequence ID" value="NZ_VRYY01000105.1"/>
</dbReference>
<dbReference type="EMBL" id="VRYY01000105">
    <property type="protein sequence ID" value="MBG3876347.1"/>
    <property type="molecule type" value="Genomic_DNA"/>
</dbReference>
<sequence length="167" mass="17795">MRLDSEAGAAPQFSEEQLNTMVEGFFQGASLGAVCNVQQEQLEAGYALAYNLYTAGSHADAETVFRALCLYDHNDERYWMGLAGCRQALGQYSAAIDAYGMAGMASALSDPAPFVHAGLCYMKLGDKENARATFAGVEVMGDPANENHAAMHRKAKAMLDLLAGEGA</sequence>
<dbReference type="InterPro" id="IPR011990">
    <property type="entry name" value="TPR-like_helical_dom_sf"/>
</dbReference>
<keyword evidence="2" id="KW-1185">Reference proteome</keyword>
<evidence type="ECO:0000313" key="1">
    <source>
        <dbReference type="EMBL" id="MBG3876347.1"/>
    </source>
</evidence>
<dbReference type="SUPFAM" id="SSF48452">
    <property type="entry name" value="TPR-like"/>
    <property type="match status" value="1"/>
</dbReference>
<comment type="caution">
    <text evidence="1">The sequence shown here is derived from an EMBL/GenBank/DDBJ whole genome shotgun (WGS) entry which is preliminary data.</text>
</comment>
<proteinExistence type="predicted"/>
<dbReference type="Proteomes" id="UP001194469">
    <property type="component" value="Unassembled WGS sequence"/>
</dbReference>